<name>A0A391NYH0_9EUKA</name>
<feature type="region of interest" description="Disordered" evidence="2">
    <location>
        <begin position="1"/>
        <end position="82"/>
    </location>
</feature>
<protein>
    <submittedName>
        <fullName evidence="3">Uncharacterized protein</fullName>
    </submittedName>
</protein>
<evidence type="ECO:0000313" key="3">
    <source>
        <dbReference type="EMBL" id="GCA63489.1"/>
    </source>
</evidence>
<keyword evidence="4" id="KW-1185">Reference proteome</keyword>
<feature type="compositionally biased region" description="Polar residues" evidence="2">
    <location>
        <begin position="1"/>
        <end position="17"/>
    </location>
</feature>
<evidence type="ECO:0000313" key="4">
    <source>
        <dbReference type="Proteomes" id="UP000265618"/>
    </source>
</evidence>
<feature type="coiled-coil region" evidence="1">
    <location>
        <begin position="84"/>
        <end position="128"/>
    </location>
</feature>
<proteinExistence type="predicted"/>
<dbReference type="AlphaFoldDB" id="A0A391NYH0"/>
<evidence type="ECO:0000256" key="2">
    <source>
        <dbReference type="SAM" id="MobiDB-lite"/>
    </source>
</evidence>
<accession>A0A391NYH0</accession>
<dbReference type="Proteomes" id="UP000265618">
    <property type="component" value="Unassembled WGS sequence"/>
</dbReference>
<comment type="caution">
    <text evidence="3">The sequence shown here is derived from an EMBL/GenBank/DDBJ whole genome shotgun (WGS) entry which is preliminary data.</text>
</comment>
<organism evidence="3 4">
    <name type="scientific">Kipferlia bialata</name>
    <dbReference type="NCBI Taxonomy" id="797122"/>
    <lineage>
        <taxon>Eukaryota</taxon>
        <taxon>Metamonada</taxon>
        <taxon>Carpediemonas-like organisms</taxon>
        <taxon>Kipferlia</taxon>
    </lineage>
</organism>
<keyword evidence="1" id="KW-0175">Coiled coil</keyword>
<gene>
    <name evidence="3" type="ORF">KIPB_010237</name>
</gene>
<reference evidence="3 4" key="1">
    <citation type="journal article" date="2018" name="PLoS ONE">
        <title>The draft genome of Kipferlia bialata reveals reductive genome evolution in fornicate parasites.</title>
        <authorList>
            <person name="Tanifuji G."/>
            <person name="Takabayashi S."/>
            <person name="Kume K."/>
            <person name="Takagi M."/>
            <person name="Nakayama T."/>
            <person name="Kamikawa R."/>
            <person name="Inagaki Y."/>
            <person name="Hashimoto T."/>
        </authorList>
    </citation>
    <scope>NUCLEOTIDE SEQUENCE [LARGE SCALE GENOMIC DNA]</scope>
    <source>
        <strain evidence="3">NY0173</strain>
    </source>
</reference>
<evidence type="ECO:0000256" key="1">
    <source>
        <dbReference type="SAM" id="Coils"/>
    </source>
</evidence>
<dbReference type="EMBL" id="BDIP01003741">
    <property type="protein sequence ID" value="GCA63489.1"/>
    <property type="molecule type" value="Genomic_DNA"/>
</dbReference>
<sequence length="180" mass="19906">MNPSFTPLTLSMHTSPSDPAPTPCVSPNDSWLHRPNPPYAQWGWGSPTRSWGEYDSADGECTDSPPSSPSSSDCHSPLNDGTDHSFYQNYADALQEKLAEVRRELETVKATAAEAESLRAQLAEKASENAYLQGAIASTKTKYERHMTDQVEKCKAHYTMHYGRVVAQLQEQLRTGNTSN</sequence>